<evidence type="ECO:0000313" key="1">
    <source>
        <dbReference type="EMBL" id="OOF82519.1"/>
    </source>
</evidence>
<reference evidence="1 2" key="1">
    <citation type="submission" date="2016-10" db="EMBL/GenBank/DDBJ databases">
        <title>Rodentibacter gen. nov. and new species.</title>
        <authorList>
            <person name="Christensen H."/>
        </authorList>
    </citation>
    <scope>NUCLEOTIDE SEQUENCE [LARGE SCALE GENOMIC DNA]</scope>
    <source>
        <strain evidence="1 2">Ac81</strain>
    </source>
</reference>
<keyword evidence="2" id="KW-1185">Reference proteome</keyword>
<protein>
    <recommendedName>
        <fullName evidence="3">EVE domain-containing protein</fullName>
    </recommendedName>
</protein>
<accession>A0A1V3KXX9</accession>
<name>A0A1V3KXX9_9PAST</name>
<organism evidence="1 2">
    <name type="scientific">Rodentibacter ratti</name>
    <dbReference type="NCBI Taxonomy" id="1906745"/>
    <lineage>
        <taxon>Bacteria</taxon>
        <taxon>Pseudomonadati</taxon>
        <taxon>Pseudomonadota</taxon>
        <taxon>Gammaproteobacteria</taxon>
        <taxon>Pasteurellales</taxon>
        <taxon>Pasteurellaceae</taxon>
        <taxon>Rodentibacter</taxon>
    </lineage>
</organism>
<sequence length="143" mass="16736">MKKYWWVNQSTKKGYAQNKIIWAPEKNKQGNKVPHWDSLFDANIGDEVIHYTDGYIVGISQVIGKAEKASNPYPDNIQWDIDGKRLPIEYHEINPIPKKAIHINIRKENKSIFDKNGNVKQGYFFLIDDLLQQEIKKLLKKIE</sequence>
<evidence type="ECO:0008006" key="3">
    <source>
        <dbReference type="Google" id="ProtNLM"/>
    </source>
</evidence>
<dbReference type="RefSeq" id="WP_077496590.1">
    <property type="nucleotide sequence ID" value="NZ_MLAG01000028.1"/>
</dbReference>
<evidence type="ECO:0000313" key="2">
    <source>
        <dbReference type="Proteomes" id="UP000188573"/>
    </source>
</evidence>
<gene>
    <name evidence="1" type="ORF">BKG92_06330</name>
</gene>
<dbReference type="Proteomes" id="UP000188573">
    <property type="component" value="Unassembled WGS sequence"/>
</dbReference>
<proteinExistence type="predicted"/>
<dbReference type="EMBL" id="MLAG01000028">
    <property type="protein sequence ID" value="OOF82519.1"/>
    <property type="molecule type" value="Genomic_DNA"/>
</dbReference>
<comment type="caution">
    <text evidence="1">The sequence shown here is derived from an EMBL/GenBank/DDBJ whole genome shotgun (WGS) entry which is preliminary data.</text>
</comment>
<dbReference type="AlphaFoldDB" id="A0A1V3KXX9"/>